<evidence type="ECO:0000256" key="2">
    <source>
        <dbReference type="ARBA" id="ARBA00001997"/>
    </source>
</evidence>
<comment type="subunit">
    <text evidence="7">Homodimer.</text>
</comment>
<dbReference type="PANTHER" id="PTHR21047">
    <property type="entry name" value="DTDP-6-DEOXY-D-GLUCOSE-3,5 EPIMERASE"/>
    <property type="match status" value="1"/>
</dbReference>
<dbReference type="GO" id="GO:0005829">
    <property type="term" value="C:cytosol"/>
    <property type="evidence" value="ECO:0007669"/>
    <property type="project" value="TreeGrafter"/>
</dbReference>
<accession>A0A4R3KW94</accession>
<organism evidence="8 9">
    <name type="scientific">Anseongella ginsenosidimutans</name>
    <dbReference type="NCBI Taxonomy" id="496056"/>
    <lineage>
        <taxon>Bacteria</taxon>
        <taxon>Pseudomonadati</taxon>
        <taxon>Bacteroidota</taxon>
        <taxon>Sphingobacteriia</taxon>
        <taxon>Sphingobacteriales</taxon>
        <taxon>Sphingobacteriaceae</taxon>
        <taxon>Anseongella</taxon>
    </lineage>
</organism>
<proteinExistence type="inferred from homology"/>
<evidence type="ECO:0000256" key="1">
    <source>
        <dbReference type="ARBA" id="ARBA00001298"/>
    </source>
</evidence>
<gene>
    <name evidence="8" type="ORF">EDD80_101225</name>
</gene>
<dbReference type="RefSeq" id="WP_132127495.1">
    <property type="nucleotide sequence ID" value="NZ_CP042432.1"/>
</dbReference>
<comment type="function">
    <text evidence="2 7">Catalyzes the epimerization of the C3' and C5'positions of dTDP-6-deoxy-D-xylo-4-hexulose, forming dTDP-6-deoxy-L-lyxo-4-hexulose.</text>
</comment>
<dbReference type="GO" id="GO:0000271">
    <property type="term" value="P:polysaccharide biosynthetic process"/>
    <property type="evidence" value="ECO:0007669"/>
    <property type="project" value="TreeGrafter"/>
</dbReference>
<evidence type="ECO:0000256" key="4">
    <source>
        <dbReference type="ARBA" id="ARBA00019595"/>
    </source>
</evidence>
<comment type="pathway">
    <text evidence="7">Carbohydrate biosynthesis; dTDP-L-rhamnose biosynthesis.</text>
</comment>
<dbReference type="AlphaFoldDB" id="A0A4R3KW94"/>
<dbReference type="NCBIfam" id="TIGR01221">
    <property type="entry name" value="rmlC"/>
    <property type="match status" value="1"/>
</dbReference>
<feature type="active site" description="Proton acceptor" evidence="5">
    <location>
        <position position="61"/>
    </location>
</feature>
<feature type="site" description="Participates in a stacking interaction with the thymidine ring of dTDP-4-oxo-6-deoxyglucose" evidence="6">
    <location>
        <position position="137"/>
    </location>
</feature>
<comment type="catalytic activity">
    <reaction evidence="1 7">
        <text>dTDP-4-dehydro-6-deoxy-alpha-D-glucose = dTDP-4-dehydro-beta-L-rhamnose</text>
        <dbReference type="Rhea" id="RHEA:16969"/>
        <dbReference type="ChEBI" id="CHEBI:57649"/>
        <dbReference type="ChEBI" id="CHEBI:62830"/>
        <dbReference type="EC" id="5.1.3.13"/>
    </reaction>
</comment>
<dbReference type="Pfam" id="PF00908">
    <property type="entry name" value="dTDP_sugar_isom"/>
    <property type="match status" value="1"/>
</dbReference>
<dbReference type="PANTHER" id="PTHR21047:SF2">
    <property type="entry name" value="THYMIDINE DIPHOSPHO-4-KETO-RHAMNOSE 3,5-EPIMERASE"/>
    <property type="match status" value="1"/>
</dbReference>
<dbReference type="UniPathway" id="UPA00124"/>
<dbReference type="SUPFAM" id="SSF51182">
    <property type="entry name" value="RmlC-like cupins"/>
    <property type="match status" value="1"/>
</dbReference>
<dbReference type="InterPro" id="IPR000888">
    <property type="entry name" value="RmlC-like"/>
</dbReference>
<dbReference type="OrthoDB" id="9800680at2"/>
<sequence>MQITPTPLEGVLIFEPRVFHDSRGYFLESFNKKVLKENNLAFDFVQDNQSLSQQNTLRGLHFQAPPYAQAKLVRVARGAVLDVVVDIRKTSPTYGKHFSIVLSDENNLQLLIPEGFAHGFLVIENNTVFVYKCSQYYHKESEGGIFWADKHLAIDWGTDNPIVSEKDQLLPQFDSFESPF</sequence>
<keyword evidence="7" id="KW-0413">Isomerase</keyword>
<dbReference type="Gene3D" id="2.60.120.10">
    <property type="entry name" value="Jelly Rolls"/>
    <property type="match status" value="1"/>
</dbReference>
<dbReference type="InterPro" id="IPR011051">
    <property type="entry name" value="RmlC_Cupin_sf"/>
</dbReference>
<evidence type="ECO:0000256" key="7">
    <source>
        <dbReference type="RuleBase" id="RU364069"/>
    </source>
</evidence>
<keyword evidence="9" id="KW-1185">Reference proteome</keyword>
<dbReference type="CDD" id="cd00438">
    <property type="entry name" value="cupin_RmlC"/>
    <property type="match status" value="1"/>
</dbReference>
<name>A0A4R3KW94_9SPHI</name>
<comment type="similarity">
    <text evidence="7">Belongs to the dTDP-4-dehydrorhamnose 3,5-epimerase family.</text>
</comment>
<reference evidence="8 9" key="1">
    <citation type="submission" date="2019-03" db="EMBL/GenBank/DDBJ databases">
        <title>Genomic Encyclopedia of Type Strains, Phase IV (KMG-IV): sequencing the most valuable type-strain genomes for metagenomic binning, comparative biology and taxonomic classification.</title>
        <authorList>
            <person name="Goeker M."/>
        </authorList>
    </citation>
    <scope>NUCLEOTIDE SEQUENCE [LARGE SCALE GENOMIC DNA]</scope>
    <source>
        <strain evidence="8 9">DSM 21100</strain>
    </source>
</reference>
<dbReference type="GO" id="GO:0019305">
    <property type="term" value="P:dTDP-rhamnose biosynthetic process"/>
    <property type="evidence" value="ECO:0007669"/>
    <property type="project" value="UniProtKB-UniRule"/>
</dbReference>
<evidence type="ECO:0000313" key="8">
    <source>
        <dbReference type="EMBL" id="TCS90027.1"/>
    </source>
</evidence>
<protein>
    <recommendedName>
        <fullName evidence="4 7">dTDP-4-dehydrorhamnose 3,5-epimerase</fullName>
        <ecNumber evidence="3 7">5.1.3.13</ecNumber>
    </recommendedName>
    <alternativeName>
        <fullName evidence="7">Thymidine diphospho-4-keto-rhamnose 3,5-epimerase</fullName>
    </alternativeName>
</protein>
<evidence type="ECO:0000313" key="9">
    <source>
        <dbReference type="Proteomes" id="UP000295807"/>
    </source>
</evidence>
<evidence type="ECO:0000256" key="5">
    <source>
        <dbReference type="PIRSR" id="PIRSR600888-1"/>
    </source>
</evidence>
<dbReference type="InterPro" id="IPR014710">
    <property type="entry name" value="RmlC-like_jellyroll"/>
</dbReference>
<evidence type="ECO:0000256" key="6">
    <source>
        <dbReference type="PIRSR" id="PIRSR600888-3"/>
    </source>
</evidence>
<dbReference type="Proteomes" id="UP000295807">
    <property type="component" value="Unassembled WGS sequence"/>
</dbReference>
<evidence type="ECO:0000256" key="3">
    <source>
        <dbReference type="ARBA" id="ARBA00012098"/>
    </source>
</evidence>
<comment type="caution">
    <text evidence="8">The sequence shown here is derived from an EMBL/GenBank/DDBJ whole genome shotgun (WGS) entry which is preliminary data.</text>
</comment>
<feature type="active site" description="Proton donor" evidence="5">
    <location>
        <position position="131"/>
    </location>
</feature>
<dbReference type="GO" id="GO:0008830">
    <property type="term" value="F:dTDP-4-dehydrorhamnose 3,5-epimerase activity"/>
    <property type="evidence" value="ECO:0007669"/>
    <property type="project" value="UniProtKB-UniRule"/>
</dbReference>
<dbReference type="EMBL" id="SMAD01000001">
    <property type="protein sequence ID" value="TCS90027.1"/>
    <property type="molecule type" value="Genomic_DNA"/>
</dbReference>
<dbReference type="EC" id="5.1.3.13" evidence="3 7"/>